<organism evidence="6 7">
    <name type="scientific">Alkalimonas amylolytica</name>
    <dbReference type="NCBI Taxonomy" id="152573"/>
    <lineage>
        <taxon>Bacteria</taxon>
        <taxon>Pseudomonadati</taxon>
        <taxon>Pseudomonadota</taxon>
        <taxon>Gammaproteobacteria</taxon>
        <taxon>Alkalimonas</taxon>
    </lineage>
</organism>
<dbReference type="Gene3D" id="3.90.780.10">
    <property type="entry name" value="5'-Nucleotidase, C-terminal domain"/>
    <property type="match status" value="1"/>
</dbReference>
<dbReference type="GO" id="GO:0009166">
    <property type="term" value="P:nucleotide catabolic process"/>
    <property type="evidence" value="ECO:0007669"/>
    <property type="project" value="InterPro"/>
</dbReference>
<evidence type="ECO:0000313" key="6">
    <source>
        <dbReference type="EMBL" id="SEA99336.1"/>
    </source>
</evidence>
<dbReference type="Proteomes" id="UP000198773">
    <property type="component" value="Unassembled WGS sequence"/>
</dbReference>
<gene>
    <name evidence="6" type="ORF">SAMN04488051_11229</name>
</gene>
<name>A0A1H4FPU6_ALKAM</name>
<dbReference type="Gene3D" id="3.60.21.10">
    <property type="match status" value="1"/>
</dbReference>
<dbReference type="InterPro" id="IPR006179">
    <property type="entry name" value="5_nucleotidase/apyrase"/>
</dbReference>
<dbReference type="PANTHER" id="PTHR11575:SF24">
    <property type="entry name" value="5'-NUCLEOTIDASE"/>
    <property type="match status" value="1"/>
</dbReference>
<dbReference type="InterPro" id="IPR029052">
    <property type="entry name" value="Metallo-depent_PP-like"/>
</dbReference>
<evidence type="ECO:0000256" key="2">
    <source>
        <dbReference type="ARBA" id="ARBA00022729"/>
    </source>
</evidence>
<dbReference type="RefSeq" id="WP_091345049.1">
    <property type="nucleotide sequence ID" value="NZ_FNRM01000012.1"/>
</dbReference>
<evidence type="ECO:0000256" key="1">
    <source>
        <dbReference type="ARBA" id="ARBA00006654"/>
    </source>
</evidence>
<dbReference type="GO" id="GO:0008768">
    <property type="term" value="F:UDP-sugar diphosphatase activity"/>
    <property type="evidence" value="ECO:0007669"/>
    <property type="project" value="TreeGrafter"/>
</dbReference>
<dbReference type="OrthoDB" id="9803927at2"/>
<dbReference type="PANTHER" id="PTHR11575">
    <property type="entry name" value="5'-NUCLEOTIDASE-RELATED"/>
    <property type="match status" value="1"/>
</dbReference>
<protein>
    <submittedName>
        <fullName evidence="6">5'-nucleotidase</fullName>
    </submittedName>
</protein>
<dbReference type="InterPro" id="IPR004843">
    <property type="entry name" value="Calcineurin-like_PHP"/>
</dbReference>
<accession>A0A1H4FPU6</accession>
<keyword evidence="3" id="KW-0547">Nucleotide-binding</keyword>
<sequence>MRPVILLGCSWLLALSGCSQLASDHTEETADLTLAIAHINDHHSNLAAKQQISLRIAGEFTDVEVGGFPRVASKIAGLQQRHPDLLKLHAGDAITGDLYYSLFQGDADAHFMREVCFDAFTIGNHEFDDGDAHLAEFIRNLQDEQCQTPVLSANVRPEVGTPLAPNRDWELFQPYVIHEVSGHQVAIIGLTIAQKTRQSSQPLPSTSFLDELETARYYIDTLQQQGIGKIVLLTHYGYVNDILLAQRLPEVDVVVGGDSHSLLGDFAQVGLTADGDYPTMVTNLDGDPVCIVQGKDYAQVVGELIVHFRGDRVDRCEGRPHLLVGDNFNRNGELLTGSERAEVLRYIAQSDVLSLVKPEPGLQQLLEGYSTRIDELSAQRIAYIPERLCRMDPGEAREDSCGQAKQSDLHYLVSRAFLSQSRHADIALQNAGGVRTDLPAGELSIAQVYQLLPFSNTLIHLQMQGHEIKQVLEDAIEYSITPGASTGGYPHGAGIRFAVDMTQPVNQRVSELEVQRNGTWQPLLMEESYIVVTNSFIASGQDGWTTFGKVMASDRYQDTYINYAQAFIDFAREQKVLNRPDPSFHSTQRIIQP</sequence>
<evidence type="ECO:0000259" key="5">
    <source>
        <dbReference type="Pfam" id="PF02872"/>
    </source>
</evidence>
<dbReference type="EMBL" id="FNRM01000012">
    <property type="protein sequence ID" value="SEA99336.1"/>
    <property type="molecule type" value="Genomic_DNA"/>
</dbReference>
<evidence type="ECO:0000256" key="3">
    <source>
        <dbReference type="RuleBase" id="RU362119"/>
    </source>
</evidence>
<dbReference type="GO" id="GO:0008253">
    <property type="term" value="F:5'-nucleotidase activity"/>
    <property type="evidence" value="ECO:0007669"/>
    <property type="project" value="TreeGrafter"/>
</dbReference>
<evidence type="ECO:0000259" key="4">
    <source>
        <dbReference type="Pfam" id="PF00149"/>
    </source>
</evidence>
<evidence type="ECO:0000313" key="7">
    <source>
        <dbReference type="Proteomes" id="UP000198773"/>
    </source>
</evidence>
<keyword evidence="2 3" id="KW-0732">Signal</keyword>
<dbReference type="PROSITE" id="PS51257">
    <property type="entry name" value="PROKAR_LIPOPROTEIN"/>
    <property type="match status" value="1"/>
</dbReference>
<dbReference type="STRING" id="152573.SAMN04488051_11229"/>
<reference evidence="6 7" key="1">
    <citation type="submission" date="2016-10" db="EMBL/GenBank/DDBJ databases">
        <authorList>
            <person name="de Groot N.N."/>
        </authorList>
    </citation>
    <scope>NUCLEOTIDE SEQUENCE [LARGE SCALE GENOMIC DNA]</scope>
    <source>
        <strain evidence="6 7">CGMCC 1.3430</strain>
    </source>
</reference>
<dbReference type="InterPro" id="IPR036907">
    <property type="entry name" value="5'-Nucleotdase_C_sf"/>
</dbReference>
<dbReference type="GO" id="GO:0030288">
    <property type="term" value="C:outer membrane-bounded periplasmic space"/>
    <property type="evidence" value="ECO:0007669"/>
    <property type="project" value="TreeGrafter"/>
</dbReference>
<keyword evidence="3" id="KW-0378">Hydrolase</keyword>
<dbReference type="GO" id="GO:0000166">
    <property type="term" value="F:nucleotide binding"/>
    <property type="evidence" value="ECO:0007669"/>
    <property type="project" value="UniProtKB-KW"/>
</dbReference>
<dbReference type="PRINTS" id="PR01607">
    <property type="entry name" value="APYRASEFAMLY"/>
</dbReference>
<dbReference type="PROSITE" id="PS00786">
    <property type="entry name" value="5_NUCLEOTIDASE_2"/>
    <property type="match status" value="1"/>
</dbReference>
<proteinExistence type="inferred from homology"/>
<dbReference type="AlphaFoldDB" id="A0A1H4FPU6"/>
<keyword evidence="7" id="KW-1185">Reference proteome</keyword>
<feature type="domain" description="Calcineurin-like phosphoesterase" evidence="4">
    <location>
        <begin position="36"/>
        <end position="261"/>
    </location>
</feature>
<feature type="signal peptide" evidence="3">
    <location>
        <begin position="1"/>
        <end position="21"/>
    </location>
</feature>
<feature type="domain" description="5'-Nucleotidase C-terminal" evidence="5">
    <location>
        <begin position="402"/>
        <end position="548"/>
    </location>
</feature>
<comment type="similarity">
    <text evidence="1 3">Belongs to the 5'-nucleotidase family.</text>
</comment>
<dbReference type="InterPro" id="IPR006146">
    <property type="entry name" value="5'-Nucleotdase_CS"/>
</dbReference>
<dbReference type="SUPFAM" id="SSF56300">
    <property type="entry name" value="Metallo-dependent phosphatases"/>
    <property type="match status" value="1"/>
</dbReference>
<dbReference type="GO" id="GO:0046872">
    <property type="term" value="F:metal ion binding"/>
    <property type="evidence" value="ECO:0007669"/>
    <property type="project" value="InterPro"/>
</dbReference>
<dbReference type="Pfam" id="PF02872">
    <property type="entry name" value="5_nucleotid_C"/>
    <property type="match status" value="1"/>
</dbReference>
<dbReference type="SUPFAM" id="SSF55816">
    <property type="entry name" value="5'-nucleotidase (syn. UDP-sugar hydrolase), C-terminal domain"/>
    <property type="match status" value="1"/>
</dbReference>
<feature type="chain" id="PRO_5011332098" evidence="3">
    <location>
        <begin position="22"/>
        <end position="593"/>
    </location>
</feature>
<dbReference type="Pfam" id="PF00149">
    <property type="entry name" value="Metallophos"/>
    <property type="match status" value="1"/>
</dbReference>
<dbReference type="InterPro" id="IPR008334">
    <property type="entry name" value="5'-Nucleotdase_C"/>
</dbReference>